<dbReference type="PANTHER" id="PTHR48032:SF6">
    <property type="entry name" value="RNA-BINDING (RRM_RBD_RNP MOTIFS) FAMILY PROTEIN"/>
    <property type="match status" value="1"/>
</dbReference>
<organism evidence="6">
    <name type="scientific">Absidia glauca</name>
    <name type="common">Pin mould</name>
    <dbReference type="NCBI Taxonomy" id="4829"/>
    <lineage>
        <taxon>Eukaryota</taxon>
        <taxon>Fungi</taxon>
        <taxon>Fungi incertae sedis</taxon>
        <taxon>Mucoromycota</taxon>
        <taxon>Mucoromycotina</taxon>
        <taxon>Mucoromycetes</taxon>
        <taxon>Mucorales</taxon>
        <taxon>Cunninghamellaceae</taxon>
        <taxon>Absidia</taxon>
    </lineage>
</organism>
<feature type="domain" description="RRM" evidence="5">
    <location>
        <begin position="171"/>
        <end position="254"/>
    </location>
</feature>
<sequence length="501" mass="57135">MSDDYDDDLFNAYNEASDAKPPMDQQDNYDEEFADALDTAVPDNTSEADPSSSSPIGMDIDRQRQQQNRHSSNPQQQQRYYQQQQQQSQQGQQQPNVMMGGMPMSYQMALAYQQQMQQYMAANPLQFQMMQQQYRQMQQQQQQQAYQQQRRPYQQQSYQRQGNVDEQSSEGKMFIGGLNWDTTDEGLKEYFSTFGEVASCTVMRDPATGQSRGFGFLTMVDPENVTKVLNQADHHLDGKKIDPKRAVSRSEQAQQQQQQQQQQQSSSSLPERSEKIFVGGISSDVDQDEFRAFFERFGAVAEATLMVDRESGRPRGFGFITFEEASAVERALEATDLVIKDKQVEIKRAMPKTKRMPGSVRPPPNSRYAGAAMGGMMYPGGNAAAQTNPYAAMAAAYYGRMNGGTGNSYQQQDQDNHHHHQHRRRSGGDDDDDDDRRRHYSRDRDHHHHSSSSSSSRRHRDSSRDDRYHRSSSRQPYDDRTGGGAVHASSSTRNQSSYRPY</sequence>
<evidence type="ECO:0000256" key="2">
    <source>
        <dbReference type="ARBA" id="ARBA00022884"/>
    </source>
</evidence>
<dbReference type="PANTHER" id="PTHR48032">
    <property type="entry name" value="RNA-BINDING PROTEIN MUSASHI HOMOLOG RBP6"/>
    <property type="match status" value="1"/>
</dbReference>
<dbReference type="InterPro" id="IPR012677">
    <property type="entry name" value="Nucleotide-bd_a/b_plait_sf"/>
</dbReference>
<feature type="domain" description="RRM" evidence="5">
    <location>
        <begin position="274"/>
        <end position="351"/>
    </location>
</feature>
<dbReference type="OMA" id="NMAEANA"/>
<feature type="region of interest" description="Disordered" evidence="4">
    <location>
        <begin position="244"/>
        <end position="272"/>
    </location>
</feature>
<name>A0A163KZI5_ABSGL</name>
<protein>
    <recommendedName>
        <fullName evidence="5">RRM domain-containing protein</fullName>
    </recommendedName>
</protein>
<dbReference type="PROSITE" id="PS50102">
    <property type="entry name" value="RRM"/>
    <property type="match status" value="2"/>
</dbReference>
<gene>
    <name evidence="6" type="primary">ABSGL_08606.1 scaffold 10421</name>
</gene>
<accession>A0A163KZI5</accession>
<feature type="region of interest" description="Disordered" evidence="4">
    <location>
        <begin position="404"/>
        <end position="501"/>
    </location>
</feature>
<proteinExistence type="predicted"/>
<evidence type="ECO:0000259" key="5">
    <source>
        <dbReference type="PROSITE" id="PS50102"/>
    </source>
</evidence>
<dbReference type="GO" id="GO:0006417">
    <property type="term" value="P:regulation of translation"/>
    <property type="evidence" value="ECO:0007669"/>
    <property type="project" value="TreeGrafter"/>
</dbReference>
<dbReference type="EMBL" id="LT554016">
    <property type="protein sequence ID" value="SAM02790.1"/>
    <property type="molecule type" value="Genomic_DNA"/>
</dbReference>
<dbReference type="Proteomes" id="UP000078561">
    <property type="component" value="Unassembled WGS sequence"/>
</dbReference>
<dbReference type="InterPro" id="IPR000504">
    <property type="entry name" value="RRM_dom"/>
</dbReference>
<dbReference type="AlphaFoldDB" id="A0A163KZI5"/>
<feature type="compositionally biased region" description="Low complexity" evidence="4">
    <location>
        <begin position="65"/>
        <end position="94"/>
    </location>
</feature>
<feature type="compositionally biased region" description="Low complexity" evidence="4">
    <location>
        <begin position="143"/>
        <end position="161"/>
    </location>
</feature>
<keyword evidence="7" id="KW-1185">Reference proteome</keyword>
<feature type="compositionally biased region" description="Basic residues" evidence="4">
    <location>
        <begin position="438"/>
        <end position="461"/>
    </location>
</feature>
<dbReference type="CDD" id="cd12325">
    <property type="entry name" value="RRM1_hnRNPA_hnRNPD_like"/>
    <property type="match status" value="1"/>
</dbReference>
<dbReference type="STRING" id="4829.A0A163KZI5"/>
<feature type="compositionally biased region" description="Polar residues" evidence="4">
    <location>
        <begin position="42"/>
        <end position="55"/>
    </location>
</feature>
<feature type="region of interest" description="Disordered" evidence="4">
    <location>
        <begin position="1"/>
        <end position="98"/>
    </location>
</feature>
<evidence type="ECO:0000256" key="3">
    <source>
        <dbReference type="PROSITE-ProRule" id="PRU00176"/>
    </source>
</evidence>
<evidence type="ECO:0000313" key="6">
    <source>
        <dbReference type="EMBL" id="SAM02790.1"/>
    </source>
</evidence>
<feature type="compositionally biased region" description="Polar residues" evidence="4">
    <location>
        <begin position="488"/>
        <end position="501"/>
    </location>
</feature>
<feature type="compositionally biased region" description="Low complexity" evidence="4">
    <location>
        <begin position="254"/>
        <end position="268"/>
    </location>
</feature>
<dbReference type="SUPFAM" id="SSF54928">
    <property type="entry name" value="RNA-binding domain, RBD"/>
    <property type="match status" value="2"/>
</dbReference>
<keyword evidence="1" id="KW-0677">Repeat</keyword>
<dbReference type="Gene3D" id="3.30.70.330">
    <property type="match status" value="2"/>
</dbReference>
<dbReference type="SMART" id="SM00360">
    <property type="entry name" value="RRM"/>
    <property type="match status" value="2"/>
</dbReference>
<evidence type="ECO:0000313" key="7">
    <source>
        <dbReference type="Proteomes" id="UP000078561"/>
    </source>
</evidence>
<dbReference type="FunFam" id="3.30.70.330:FF:000025">
    <property type="entry name" value="RNA-binding protein Musashi homolog 2 isoform X1"/>
    <property type="match status" value="1"/>
</dbReference>
<dbReference type="Pfam" id="PF00076">
    <property type="entry name" value="RRM_1"/>
    <property type="match status" value="2"/>
</dbReference>
<evidence type="ECO:0000256" key="1">
    <source>
        <dbReference type="ARBA" id="ARBA00022737"/>
    </source>
</evidence>
<feature type="region of interest" description="Disordered" evidence="4">
    <location>
        <begin position="143"/>
        <end position="169"/>
    </location>
</feature>
<reference evidence="6" key="1">
    <citation type="submission" date="2016-04" db="EMBL/GenBank/DDBJ databases">
        <authorList>
            <person name="Evans L.H."/>
            <person name="Alamgir A."/>
            <person name="Owens N."/>
            <person name="Weber N.D."/>
            <person name="Virtaneva K."/>
            <person name="Barbian K."/>
            <person name="Babar A."/>
            <person name="Rosenke K."/>
        </authorList>
    </citation>
    <scope>NUCLEOTIDE SEQUENCE [LARGE SCALE GENOMIC DNA]</scope>
    <source>
        <strain evidence="6">CBS 101.48</strain>
    </source>
</reference>
<keyword evidence="2 3" id="KW-0694">RNA-binding</keyword>
<dbReference type="OrthoDB" id="1875751at2759"/>
<dbReference type="InterPro" id="IPR035979">
    <property type="entry name" value="RBD_domain_sf"/>
</dbReference>
<dbReference type="GO" id="GO:0003729">
    <property type="term" value="F:mRNA binding"/>
    <property type="evidence" value="ECO:0007669"/>
    <property type="project" value="TreeGrafter"/>
</dbReference>
<dbReference type="InParanoid" id="A0A163KZI5"/>
<evidence type="ECO:0000256" key="4">
    <source>
        <dbReference type="SAM" id="MobiDB-lite"/>
    </source>
</evidence>